<accession>A0A6C0C5S5</accession>
<name>A0A6C0C5S5_9ZZZZ</name>
<reference evidence="1" key="1">
    <citation type="journal article" date="2020" name="Nature">
        <title>Giant virus diversity and host interactions through global metagenomics.</title>
        <authorList>
            <person name="Schulz F."/>
            <person name="Roux S."/>
            <person name="Paez-Espino D."/>
            <person name="Jungbluth S."/>
            <person name="Walsh D.A."/>
            <person name="Denef V.J."/>
            <person name="McMahon K.D."/>
            <person name="Konstantinidis K.T."/>
            <person name="Eloe-Fadrosh E.A."/>
            <person name="Kyrpides N.C."/>
            <person name="Woyke T."/>
        </authorList>
    </citation>
    <scope>NUCLEOTIDE SEQUENCE</scope>
    <source>
        <strain evidence="1">GVMAG-M-3300020185-33</strain>
    </source>
</reference>
<protein>
    <submittedName>
        <fullName evidence="1">Uncharacterized protein</fullName>
    </submittedName>
</protein>
<evidence type="ECO:0000313" key="1">
    <source>
        <dbReference type="EMBL" id="QHS98998.1"/>
    </source>
</evidence>
<dbReference type="EMBL" id="MN739334">
    <property type="protein sequence ID" value="QHS98998.1"/>
    <property type="molecule type" value="Genomic_DNA"/>
</dbReference>
<proteinExistence type="predicted"/>
<dbReference type="AlphaFoldDB" id="A0A6C0C5S5"/>
<organism evidence="1">
    <name type="scientific">viral metagenome</name>
    <dbReference type="NCBI Taxonomy" id="1070528"/>
    <lineage>
        <taxon>unclassified sequences</taxon>
        <taxon>metagenomes</taxon>
        <taxon>organismal metagenomes</taxon>
    </lineage>
</organism>
<sequence>MPNKAIQNAKRLRGGALGQSSRFYNIYGQKVGASSPGAFKGGQGWTTHNPSIGSVLSNSIMRQNKNAGGNNVCNAGSTNASDCRCKGPSGTCPCRSKVNADGTRKHC</sequence>